<feature type="compositionally biased region" description="Acidic residues" evidence="1">
    <location>
        <begin position="198"/>
        <end position="223"/>
    </location>
</feature>
<organism evidence="2 3">
    <name type="scientific">Ascobolus immersus RN42</name>
    <dbReference type="NCBI Taxonomy" id="1160509"/>
    <lineage>
        <taxon>Eukaryota</taxon>
        <taxon>Fungi</taxon>
        <taxon>Dikarya</taxon>
        <taxon>Ascomycota</taxon>
        <taxon>Pezizomycotina</taxon>
        <taxon>Pezizomycetes</taxon>
        <taxon>Pezizales</taxon>
        <taxon>Ascobolaceae</taxon>
        <taxon>Ascobolus</taxon>
    </lineage>
</organism>
<accession>A0A3N4HRJ0</accession>
<evidence type="ECO:0000313" key="3">
    <source>
        <dbReference type="Proteomes" id="UP000275078"/>
    </source>
</evidence>
<feature type="compositionally biased region" description="Polar residues" evidence="1">
    <location>
        <begin position="1"/>
        <end position="14"/>
    </location>
</feature>
<evidence type="ECO:0000313" key="2">
    <source>
        <dbReference type="EMBL" id="RPA72294.1"/>
    </source>
</evidence>
<feature type="region of interest" description="Disordered" evidence="1">
    <location>
        <begin position="195"/>
        <end position="223"/>
    </location>
</feature>
<proteinExistence type="predicted"/>
<sequence length="484" mass="55802">MASDPESLSTSPTLTGPPFYPTYNPQHQSPLFRLPPELRLAIYTHLLTPQPDLEHPYPFRSYYYRPPTDIAKVRVYAEVLRSCKRAWMEGAGVLWKQALVNHTETFYWGWEERRPVEFRHWIGDREGKNTPAAQEGRIWEEDEEDEEMEDDGYSDEEEEMEEGGIQMAQPGLEPGEIPLLIAPMNHPSIQFQNRLEAPDPDVSDDDSEFSEYDGLSDEEMDEAGEAHDWWPNAVSSASETSSPSPTRASLYAASRPTPYKSVATDHPFQHPRHRSYLPHQWSQIQSLRIFPQLFSFSPPTFSHFFKSQPLLRPQSVSVVVRYTDWWSWEDNVRLDICLGMRPGFGGVVILPETVREFVLELETIKLKEGELEEVVRGIEAESEEWRWARTDGTWLEYGGEIGFSEGKQREWEGPAVFYDEAVEDAENIYGGYRFPHHGAGEGMRYISRRLVWREGEREEGVEDGEVVEFGGELAGWGEEEEMEL</sequence>
<evidence type="ECO:0000256" key="1">
    <source>
        <dbReference type="SAM" id="MobiDB-lite"/>
    </source>
</evidence>
<feature type="compositionally biased region" description="Acidic residues" evidence="1">
    <location>
        <begin position="140"/>
        <end position="158"/>
    </location>
</feature>
<evidence type="ECO:0008006" key="4">
    <source>
        <dbReference type="Google" id="ProtNLM"/>
    </source>
</evidence>
<reference evidence="2 3" key="1">
    <citation type="journal article" date="2018" name="Nat. Ecol. Evol.">
        <title>Pezizomycetes genomes reveal the molecular basis of ectomycorrhizal truffle lifestyle.</title>
        <authorList>
            <person name="Murat C."/>
            <person name="Payen T."/>
            <person name="Noel B."/>
            <person name="Kuo A."/>
            <person name="Morin E."/>
            <person name="Chen J."/>
            <person name="Kohler A."/>
            <person name="Krizsan K."/>
            <person name="Balestrini R."/>
            <person name="Da Silva C."/>
            <person name="Montanini B."/>
            <person name="Hainaut M."/>
            <person name="Levati E."/>
            <person name="Barry K.W."/>
            <person name="Belfiori B."/>
            <person name="Cichocki N."/>
            <person name="Clum A."/>
            <person name="Dockter R.B."/>
            <person name="Fauchery L."/>
            <person name="Guy J."/>
            <person name="Iotti M."/>
            <person name="Le Tacon F."/>
            <person name="Lindquist E.A."/>
            <person name="Lipzen A."/>
            <person name="Malagnac F."/>
            <person name="Mello A."/>
            <person name="Molinier V."/>
            <person name="Miyauchi S."/>
            <person name="Poulain J."/>
            <person name="Riccioni C."/>
            <person name="Rubini A."/>
            <person name="Sitrit Y."/>
            <person name="Splivallo R."/>
            <person name="Traeger S."/>
            <person name="Wang M."/>
            <person name="Zifcakova L."/>
            <person name="Wipf D."/>
            <person name="Zambonelli A."/>
            <person name="Paolocci F."/>
            <person name="Nowrousian M."/>
            <person name="Ottonello S."/>
            <person name="Baldrian P."/>
            <person name="Spatafora J.W."/>
            <person name="Henrissat B."/>
            <person name="Nagy L.G."/>
            <person name="Aury J.M."/>
            <person name="Wincker P."/>
            <person name="Grigoriev I.V."/>
            <person name="Bonfante P."/>
            <person name="Martin F.M."/>
        </authorList>
    </citation>
    <scope>NUCLEOTIDE SEQUENCE [LARGE SCALE GENOMIC DNA]</scope>
    <source>
        <strain evidence="2 3">RN42</strain>
    </source>
</reference>
<dbReference type="OrthoDB" id="288942at2759"/>
<protein>
    <recommendedName>
        <fullName evidence="4">F-box domain-containing protein</fullName>
    </recommendedName>
</protein>
<feature type="region of interest" description="Disordered" evidence="1">
    <location>
        <begin position="1"/>
        <end position="20"/>
    </location>
</feature>
<keyword evidence="3" id="KW-1185">Reference proteome</keyword>
<gene>
    <name evidence="2" type="ORF">BJ508DRAFT_419540</name>
</gene>
<feature type="region of interest" description="Disordered" evidence="1">
    <location>
        <begin position="138"/>
        <end position="158"/>
    </location>
</feature>
<name>A0A3N4HRJ0_ASCIM</name>
<dbReference type="EMBL" id="ML119868">
    <property type="protein sequence ID" value="RPA72294.1"/>
    <property type="molecule type" value="Genomic_DNA"/>
</dbReference>
<dbReference type="Proteomes" id="UP000275078">
    <property type="component" value="Unassembled WGS sequence"/>
</dbReference>
<dbReference type="AlphaFoldDB" id="A0A3N4HRJ0"/>